<feature type="transmembrane region" description="Helical" evidence="1">
    <location>
        <begin position="35"/>
        <end position="57"/>
    </location>
</feature>
<proteinExistence type="predicted"/>
<sequence>MVLTLLGNYFAISLHLTRGIQQLNKVYTALADPLFATEACVDCVFVLVCYLAGGSIFQHMMYRQNGIEAVHCLLTGIAINFRFS</sequence>
<name>A0ABD0XGM4_UMBPY</name>
<dbReference type="AlphaFoldDB" id="A0ABD0XGM4"/>
<evidence type="ECO:0000313" key="3">
    <source>
        <dbReference type="Proteomes" id="UP001557470"/>
    </source>
</evidence>
<comment type="caution">
    <text evidence="2">The sequence shown here is derived from an EMBL/GenBank/DDBJ whole genome shotgun (WGS) entry which is preliminary data.</text>
</comment>
<evidence type="ECO:0000256" key="1">
    <source>
        <dbReference type="SAM" id="Phobius"/>
    </source>
</evidence>
<reference evidence="2 3" key="1">
    <citation type="submission" date="2024-06" db="EMBL/GenBank/DDBJ databases">
        <authorList>
            <person name="Pan Q."/>
            <person name="Wen M."/>
            <person name="Jouanno E."/>
            <person name="Zahm M."/>
            <person name="Klopp C."/>
            <person name="Cabau C."/>
            <person name="Louis A."/>
            <person name="Berthelot C."/>
            <person name="Parey E."/>
            <person name="Roest Crollius H."/>
            <person name="Montfort J."/>
            <person name="Robinson-Rechavi M."/>
            <person name="Bouchez O."/>
            <person name="Lampietro C."/>
            <person name="Lopez Roques C."/>
            <person name="Donnadieu C."/>
            <person name="Postlethwait J."/>
            <person name="Bobe J."/>
            <person name="Verreycken H."/>
            <person name="Guiguen Y."/>
        </authorList>
    </citation>
    <scope>NUCLEOTIDE SEQUENCE [LARGE SCALE GENOMIC DNA]</scope>
    <source>
        <strain evidence="2">Up_M1</strain>
        <tissue evidence="2">Testis</tissue>
    </source>
</reference>
<keyword evidence="1" id="KW-0812">Transmembrane</keyword>
<evidence type="ECO:0000313" key="2">
    <source>
        <dbReference type="EMBL" id="KAL1020608.1"/>
    </source>
</evidence>
<dbReference type="EMBL" id="JAGEUA010000001">
    <property type="protein sequence ID" value="KAL1020608.1"/>
    <property type="molecule type" value="Genomic_DNA"/>
</dbReference>
<keyword evidence="1" id="KW-0472">Membrane</keyword>
<keyword evidence="1" id="KW-1133">Transmembrane helix</keyword>
<organism evidence="2 3">
    <name type="scientific">Umbra pygmaea</name>
    <name type="common">Eastern mudminnow</name>
    <dbReference type="NCBI Taxonomy" id="75934"/>
    <lineage>
        <taxon>Eukaryota</taxon>
        <taxon>Metazoa</taxon>
        <taxon>Chordata</taxon>
        <taxon>Craniata</taxon>
        <taxon>Vertebrata</taxon>
        <taxon>Euteleostomi</taxon>
        <taxon>Actinopterygii</taxon>
        <taxon>Neopterygii</taxon>
        <taxon>Teleostei</taxon>
        <taxon>Protacanthopterygii</taxon>
        <taxon>Esociformes</taxon>
        <taxon>Umbridae</taxon>
        <taxon>Umbra</taxon>
    </lineage>
</organism>
<gene>
    <name evidence="2" type="ORF">UPYG_G00002380</name>
</gene>
<dbReference type="Proteomes" id="UP001557470">
    <property type="component" value="Unassembled WGS sequence"/>
</dbReference>
<accession>A0ABD0XGM4</accession>
<protein>
    <submittedName>
        <fullName evidence="2">Uncharacterized protein</fullName>
    </submittedName>
</protein>
<keyword evidence="3" id="KW-1185">Reference proteome</keyword>